<keyword evidence="8" id="KW-1185">Reference proteome</keyword>
<dbReference type="InterPro" id="IPR012001">
    <property type="entry name" value="Thiamin_PyroP_enz_TPP-bd_dom"/>
</dbReference>
<dbReference type="Gene3D" id="3.40.50.970">
    <property type="match status" value="2"/>
</dbReference>
<dbReference type="SUPFAM" id="SSF52467">
    <property type="entry name" value="DHS-like NAD/FAD-binding domain"/>
    <property type="match status" value="1"/>
</dbReference>
<dbReference type="GO" id="GO:0030976">
    <property type="term" value="F:thiamine pyrophosphate binding"/>
    <property type="evidence" value="ECO:0007669"/>
    <property type="project" value="InterPro"/>
</dbReference>
<name>A0A2K8N2R1_9BACL</name>
<evidence type="ECO:0000259" key="6">
    <source>
        <dbReference type="Pfam" id="PF02776"/>
    </source>
</evidence>
<evidence type="ECO:0000256" key="3">
    <source>
        <dbReference type="RuleBase" id="RU362132"/>
    </source>
</evidence>
<dbReference type="CDD" id="cd07035">
    <property type="entry name" value="TPP_PYR_POX_like"/>
    <property type="match status" value="1"/>
</dbReference>
<comment type="similarity">
    <text evidence="1 3">Belongs to the TPP enzyme family.</text>
</comment>
<dbReference type="GO" id="GO:0000287">
    <property type="term" value="F:magnesium ion binding"/>
    <property type="evidence" value="ECO:0007669"/>
    <property type="project" value="InterPro"/>
</dbReference>
<feature type="domain" description="Thiamine pyrophosphate enzyme central" evidence="4">
    <location>
        <begin position="190"/>
        <end position="325"/>
    </location>
</feature>
<dbReference type="NCBIfam" id="NF006052">
    <property type="entry name" value="PRK08199.1"/>
    <property type="match status" value="1"/>
</dbReference>
<dbReference type="AlphaFoldDB" id="A0A2K8N2R1"/>
<dbReference type="InterPro" id="IPR011766">
    <property type="entry name" value="TPP_enzyme_TPP-bd"/>
</dbReference>
<dbReference type="EMBL" id="CP024955">
    <property type="protein sequence ID" value="ATY83821.1"/>
    <property type="molecule type" value="Genomic_DNA"/>
</dbReference>
<gene>
    <name evidence="7" type="ORF">CVV65_01565</name>
</gene>
<dbReference type="KEGG" id="kyr:CVV65_01565"/>
<feature type="domain" description="Thiamine pyrophosphate enzyme N-terminal TPP-binding" evidence="6">
    <location>
        <begin position="4"/>
        <end position="119"/>
    </location>
</feature>
<dbReference type="Pfam" id="PF02776">
    <property type="entry name" value="TPP_enzyme_N"/>
    <property type="match status" value="1"/>
</dbReference>
<dbReference type="Pfam" id="PF00205">
    <property type="entry name" value="TPP_enzyme_M"/>
    <property type="match status" value="1"/>
</dbReference>
<dbReference type="Gene3D" id="3.40.50.1220">
    <property type="entry name" value="TPP-binding domain"/>
    <property type="match status" value="1"/>
</dbReference>
<evidence type="ECO:0000259" key="5">
    <source>
        <dbReference type="Pfam" id="PF02775"/>
    </source>
</evidence>
<protein>
    <submittedName>
        <fullName evidence="7">Acetolactate synthase</fullName>
    </submittedName>
</protein>
<proteinExistence type="inferred from homology"/>
<reference evidence="8" key="1">
    <citation type="submission" date="2017-11" db="EMBL/GenBank/DDBJ databases">
        <title>Complete Genome Sequence of Kyrpidia sp. Strain EA-1, a thermophilic, hydrogen-oxidizing Bacterium, isolated from the Azores.</title>
        <authorList>
            <person name="Reiner J.E."/>
            <person name="Lapp C.J."/>
            <person name="Bunk B."/>
            <person name="Gescher J."/>
        </authorList>
    </citation>
    <scope>NUCLEOTIDE SEQUENCE [LARGE SCALE GENOMIC DNA]</scope>
    <source>
        <strain evidence="8">EA-1</strain>
    </source>
</reference>
<dbReference type="GO" id="GO:0009097">
    <property type="term" value="P:isoleucine biosynthetic process"/>
    <property type="evidence" value="ECO:0007669"/>
    <property type="project" value="TreeGrafter"/>
</dbReference>
<dbReference type="InterPro" id="IPR029035">
    <property type="entry name" value="DHS-like_NAD/FAD-binding_dom"/>
</dbReference>
<evidence type="ECO:0000259" key="4">
    <source>
        <dbReference type="Pfam" id="PF00205"/>
    </source>
</evidence>
<dbReference type="InterPro" id="IPR000399">
    <property type="entry name" value="TPP-bd_CS"/>
</dbReference>
<accession>A0A2K8N2R1</accession>
<dbReference type="GO" id="GO:0009099">
    <property type="term" value="P:L-valine biosynthetic process"/>
    <property type="evidence" value="ECO:0007669"/>
    <property type="project" value="TreeGrafter"/>
</dbReference>
<dbReference type="InterPro" id="IPR045229">
    <property type="entry name" value="TPP_enz"/>
</dbReference>
<sequence length="562" mass="61474">MERMTAAEAIVEVMAQEGVENVFCVPGESYLDVMNALYDHDHIQLISGRHEGGVSFMAEGYAKASGKVGVCLATRGPGAANLSIGLHTAMQDSTPVVALIGQVEQAFRDREGFQEIDLAAYFRHLVKWTAELREASRAPELLYRAFHIAQTGRPGPVLISLPEDVLNGTADMRFQQARVYSSPRPERESVARVASLLQTAHRPVVIAGGGISARKSTDLLVTLAEWFRLPVATAFRRMDAFPNQHACYIGHLGLNAPSYLVDAVQQADVVLALGTRLSQVTSQDYTLIRPGTQLIHVDISPDEINKVYRPAIGIVADVGYFLEDLLEVSAGGMTADLMAERESYTSGLREAYSAYSKPRSNHGDRTVDLEGLMHDLQEALPEGTIVTSDAGNFFGWLSRYYRFREAGTYIGPTSGAMGYGLPAAIGAKLARPDRTVIAFAGDGGFMMTMAELETAIRYQIPVVAVVVVNNMYGTIRMHQEKRYPERVIGTDLSNPSYAEYVRLLGGHGETVRSNRDFLPALERALESNRPAVIEVMADPEQISAALTIEQLRRGWQHNGAAV</sequence>
<dbReference type="GO" id="GO:0003984">
    <property type="term" value="F:acetolactate synthase activity"/>
    <property type="evidence" value="ECO:0007669"/>
    <property type="project" value="TreeGrafter"/>
</dbReference>
<dbReference type="GO" id="GO:0050660">
    <property type="term" value="F:flavin adenine dinucleotide binding"/>
    <property type="evidence" value="ECO:0007669"/>
    <property type="project" value="TreeGrafter"/>
</dbReference>
<dbReference type="FunFam" id="3.40.50.970:FF:000007">
    <property type="entry name" value="Acetolactate synthase"/>
    <property type="match status" value="1"/>
</dbReference>
<dbReference type="GO" id="GO:0005948">
    <property type="term" value="C:acetolactate synthase complex"/>
    <property type="evidence" value="ECO:0007669"/>
    <property type="project" value="TreeGrafter"/>
</dbReference>
<dbReference type="Proteomes" id="UP000231932">
    <property type="component" value="Chromosome"/>
</dbReference>
<dbReference type="InterPro" id="IPR012000">
    <property type="entry name" value="Thiamin_PyroP_enz_cen_dom"/>
</dbReference>
<feature type="domain" description="Thiamine pyrophosphate enzyme TPP-binding" evidence="5">
    <location>
        <begin position="389"/>
        <end position="535"/>
    </location>
</feature>
<organism evidence="7 8">
    <name type="scientific">Kyrpidia spormannii</name>
    <dbReference type="NCBI Taxonomy" id="2055160"/>
    <lineage>
        <taxon>Bacteria</taxon>
        <taxon>Bacillati</taxon>
        <taxon>Bacillota</taxon>
        <taxon>Bacilli</taxon>
        <taxon>Bacillales</taxon>
        <taxon>Alicyclobacillaceae</taxon>
        <taxon>Kyrpidia</taxon>
    </lineage>
</organism>
<dbReference type="PROSITE" id="PS00187">
    <property type="entry name" value="TPP_ENZYMES"/>
    <property type="match status" value="1"/>
</dbReference>
<dbReference type="OrthoDB" id="4494979at2"/>
<evidence type="ECO:0000256" key="1">
    <source>
        <dbReference type="ARBA" id="ARBA00007812"/>
    </source>
</evidence>
<dbReference type="PANTHER" id="PTHR18968">
    <property type="entry name" value="THIAMINE PYROPHOSPHATE ENZYMES"/>
    <property type="match status" value="1"/>
</dbReference>
<evidence type="ECO:0000313" key="7">
    <source>
        <dbReference type="EMBL" id="ATY83821.1"/>
    </source>
</evidence>
<keyword evidence="2 3" id="KW-0786">Thiamine pyrophosphate</keyword>
<dbReference type="CDD" id="cd00568">
    <property type="entry name" value="TPP_enzymes"/>
    <property type="match status" value="1"/>
</dbReference>
<dbReference type="SUPFAM" id="SSF52518">
    <property type="entry name" value="Thiamin diphosphate-binding fold (THDP-binding)"/>
    <property type="match status" value="2"/>
</dbReference>
<dbReference type="InterPro" id="IPR029061">
    <property type="entry name" value="THDP-binding"/>
</dbReference>
<evidence type="ECO:0000313" key="8">
    <source>
        <dbReference type="Proteomes" id="UP000231932"/>
    </source>
</evidence>
<dbReference type="Pfam" id="PF02775">
    <property type="entry name" value="TPP_enzyme_C"/>
    <property type="match status" value="1"/>
</dbReference>
<dbReference type="PANTHER" id="PTHR18968:SF120">
    <property type="entry name" value="ACETOLACTATE SYNTHASE LARGE SUBUNIT"/>
    <property type="match status" value="1"/>
</dbReference>
<evidence type="ECO:0000256" key="2">
    <source>
        <dbReference type="ARBA" id="ARBA00023052"/>
    </source>
</evidence>